<keyword evidence="6" id="KW-0175">Coiled coil</keyword>
<name>A0ABP8N1E2_9BACT</name>
<dbReference type="Pfam" id="PF02518">
    <property type="entry name" value="HATPase_c"/>
    <property type="match status" value="1"/>
</dbReference>
<dbReference type="InterPro" id="IPR004358">
    <property type="entry name" value="Sig_transdc_His_kin-like_C"/>
</dbReference>
<dbReference type="PROSITE" id="PS50113">
    <property type="entry name" value="PAC"/>
    <property type="match status" value="1"/>
</dbReference>
<evidence type="ECO:0000259" key="8">
    <source>
        <dbReference type="PROSITE" id="PS50109"/>
    </source>
</evidence>
<dbReference type="Gene3D" id="3.30.565.10">
    <property type="entry name" value="Histidine kinase-like ATPase, C-terminal domain"/>
    <property type="match status" value="1"/>
</dbReference>
<reference evidence="11" key="1">
    <citation type="journal article" date="2019" name="Int. J. Syst. Evol. Microbiol.">
        <title>The Global Catalogue of Microorganisms (GCM) 10K type strain sequencing project: providing services to taxonomists for standard genome sequencing and annotation.</title>
        <authorList>
            <consortium name="The Broad Institute Genomics Platform"/>
            <consortium name="The Broad Institute Genome Sequencing Center for Infectious Disease"/>
            <person name="Wu L."/>
            <person name="Ma J."/>
        </authorList>
    </citation>
    <scope>NUCLEOTIDE SEQUENCE [LARGE SCALE GENOMIC DNA]</scope>
    <source>
        <strain evidence="11">JCM 31921</strain>
    </source>
</reference>
<evidence type="ECO:0000256" key="5">
    <source>
        <dbReference type="ARBA" id="ARBA00022777"/>
    </source>
</evidence>
<dbReference type="InterPro" id="IPR013656">
    <property type="entry name" value="PAS_4"/>
</dbReference>
<comment type="caution">
    <text evidence="10">The sequence shown here is derived from an EMBL/GenBank/DDBJ whole genome shotgun (WGS) entry which is preliminary data.</text>
</comment>
<comment type="catalytic activity">
    <reaction evidence="1">
        <text>ATP + protein L-histidine = ADP + protein N-phospho-L-histidine.</text>
        <dbReference type="EC" id="2.7.13.3"/>
    </reaction>
</comment>
<dbReference type="Pfam" id="PF08448">
    <property type="entry name" value="PAS_4"/>
    <property type="match status" value="1"/>
</dbReference>
<dbReference type="SMART" id="SM00387">
    <property type="entry name" value="HATPase_c"/>
    <property type="match status" value="1"/>
</dbReference>
<dbReference type="InterPro" id="IPR005467">
    <property type="entry name" value="His_kinase_dom"/>
</dbReference>
<dbReference type="PRINTS" id="PR00344">
    <property type="entry name" value="BCTRLSENSOR"/>
</dbReference>
<keyword evidence="7" id="KW-0472">Membrane</keyword>
<proteinExistence type="predicted"/>
<dbReference type="InterPro" id="IPR000700">
    <property type="entry name" value="PAS-assoc_C"/>
</dbReference>
<dbReference type="InterPro" id="IPR035965">
    <property type="entry name" value="PAS-like_dom_sf"/>
</dbReference>
<dbReference type="PROSITE" id="PS50109">
    <property type="entry name" value="HIS_KIN"/>
    <property type="match status" value="1"/>
</dbReference>
<evidence type="ECO:0000256" key="3">
    <source>
        <dbReference type="ARBA" id="ARBA00022553"/>
    </source>
</evidence>
<keyword evidence="4" id="KW-0808">Transferase</keyword>
<dbReference type="InterPro" id="IPR036890">
    <property type="entry name" value="HATPase_C_sf"/>
</dbReference>
<feature type="transmembrane region" description="Helical" evidence="7">
    <location>
        <begin position="232"/>
        <end position="249"/>
    </location>
</feature>
<dbReference type="Proteomes" id="UP001501410">
    <property type="component" value="Unassembled WGS sequence"/>
</dbReference>
<dbReference type="PANTHER" id="PTHR43304:SF1">
    <property type="entry name" value="PAC DOMAIN-CONTAINING PROTEIN"/>
    <property type="match status" value="1"/>
</dbReference>
<dbReference type="EC" id="2.7.13.3" evidence="2"/>
<evidence type="ECO:0000259" key="9">
    <source>
        <dbReference type="PROSITE" id="PS50113"/>
    </source>
</evidence>
<evidence type="ECO:0000256" key="7">
    <source>
        <dbReference type="SAM" id="Phobius"/>
    </source>
</evidence>
<dbReference type="SUPFAM" id="SSF55785">
    <property type="entry name" value="PYP-like sensor domain (PAS domain)"/>
    <property type="match status" value="1"/>
</dbReference>
<keyword evidence="7" id="KW-1133">Transmembrane helix</keyword>
<keyword evidence="5" id="KW-0418">Kinase</keyword>
<organism evidence="10 11">
    <name type="scientific">Rurimicrobium arvi</name>
    <dbReference type="NCBI Taxonomy" id="2049916"/>
    <lineage>
        <taxon>Bacteria</taxon>
        <taxon>Pseudomonadati</taxon>
        <taxon>Bacteroidota</taxon>
        <taxon>Chitinophagia</taxon>
        <taxon>Chitinophagales</taxon>
        <taxon>Chitinophagaceae</taxon>
        <taxon>Rurimicrobium</taxon>
    </lineage>
</organism>
<evidence type="ECO:0000256" key="4">
    <source>
        <dbReference type="ARBA" id="ARBA00022679"/>
    </source>
</evidence>
<feature type="transmembrane region" description="Helical" evidence="7">
    <location>
        <begin position="155"/>
        <end position="182"/>
    </location>
</feature>
<feature type="transmembrane region" description="Helical" evidence="7">
    <location>
        <begin position="53"/>
        <end position="74"/>
    </location>
</feature>
<accession>A0ABP8N1E2</accession>
<dbReference type="Gene3D" id="3.30.450.20">
    <property type="entry name" value="PAS domain"/>
    <property type="match status" value="1"/>
</dbReference>
<dbReference type="InterPro" id="IPR003594">
    <property type="entry name" value="HATPase_dom"/>
</dbReference>
<dbReference type="InterPro" id="IPR000014">
    <property type="entry name" value="PAS"/>
</dbReference>
<keyword evidence="7" id="KW-0812">Transmembrane</keyword>
<feature type="transmembrane region" description="Helical" evidence="7">
    <location>
        <begin position="20"/>
        <end position="41"/>
    </location>
</feature>
<evidence type="ECO:0000256" key="2">
    <source>
        <dbReference type="ARBA" id="ARBA00012438"/>
    </source>
</evidence>
<dbReference type="PANTHER" id="PTHR43304">
    <property type="entry name" value="PHYTOCHROME-LIKE PROTEIN CPH1"/>
    <property type="match status" value="1"/>
</dbReference>
<sequence>MVLFGWRNDFTILKSFNAGYTTMKANTALCVLGTSIALMLLSLQSAEAVFRRLVLLCLAIPGIISVLTLSEFIFEVSLGVDQFFIRDKTPPSEHAPFPGRMSQLTALSFLVFTLSILGMNRKDRWGRVSQVLFHCITLVAAIALMGYALRVPRFYSLAFFYSMALPTSICLLLLSVAAAALLPEYGYARLFLSSGIGNVVARRFFPFMFFSVLGLSLLWLEMYRLQAVNIEMGVGITALFFLLATLVLIDSTTGKLNMIDKQRSEAEQRLRNWNTNLEEIVADRTRELTESNRRNQIFVNGAPSAIAMFDTEMRYIAASERWVKDYKLEGRSLIGVSHYDVFPEIGEDWKQIHRDCLAGEINRSSSSHFLRMDGTEMWLMWDVRPWFISENKIGGLLMYTADITELKLKEQEIQSLLNVTRDQNERLRNFAHIVSHNLRSHAGNISMLLDIMTQEHPGVSDWEVVKLLYQSSENLKETIGHLNEVVTISSSVQTNLRGVNIRQHVYQAMQSVSALARERNVTIYNEVDAEMVVAGFEAYIESIILNMLTNAIKYSDTTKESFVRVYGSKEQAYCKICFEDNGIGMNLQVVGERLFGMYKTFHDHPDARGVGLFITKNQVEAMGGKIGVDSEVGVGTTFKVYLKCNKI</sequence>
<evidence type="ECO:0000313" key="10">
    <source>
        <dbReference type="EMBL" id="GAA4458046.1"/>
    </source>
</evidence>
<feature type="transmembrane region" description="Helical" evidence="7">
    <location>
        <begin position="131"/>
        <end position="149"/>
    </location>
</feature>
<dbReference type="SUPFAM" id="SSF55874">
    <property type="entry name" value="ATPase domain of HSP90 chaperone/DNA topoisomerase II/histidine kinase"/>
    <property type="match status" value="1"/>
</dbReference>
<dbReference type="EMBL" id="BAABEZ010000024">
    <property type="protein sequence ID" value="GAA4458046.1"/>
    <property type="molecule type" value="Genomic_DNA"/>
</dbReference>
<feature type="domain" description="PAC" evidence="9">
    <location>
        <begin position="363"/>
        <end position="415"/>
    </location>
</feature>
<feature type="coiled-coil region" evidence="6">
    <location>
        <begin position="256"/>
        <end position="283"/>
    </location>
</feature>
<gene>
    <name evidence="10" type="ORF">GCM10023092_25740</name>
</gene>
<dbReference type="NCBIfam" id="TIGR00229">
    <property type="entry name" value="sensory_box"/>
    <property type="match status" value="1"/>
</dbReference>
<feature type="domain" description="Histidine kinase" evidence="8">
    <location>
        <begin position="433"/>
        <end position="646"/>
    </location>
</feature>
<evidence type="ECO:0000256" key="6">
    <source>
        <dbReference type="SAM" id="Coils"/>
    </source>
</evidence>
<feature type="transmembrane region" description="Helical" evidence="7">
    <location>
        <begin position="203"/>
        <end position="220"/>
    </location>
</feature>
<evidence type="ECO:0000313" key="11">
    <source>
        <dbReference type="Proteomes" id="UP001501410"/>
    </source>
</evidence>
<dbReference type="CDD" id="cd00130">
    <property type="entry name" value="PAS"/>
    <property type="match status" value="1"/>
</dbReference>
<evidence type="ECO:0000256" key="1">
    <source>
        <dbReference type="ARBA" id="ARBA00000085"/>
    </source>
</evidence>
<keyword evidence="3" id="KW-0597">Phosphoprotein</keyword>
<protein>
    <recommendedName>
        <fullName evidence="2">histidine kinase</fullName>
        <ecNumber evidence="2">2.7.13.3</ecNumber>
    </recommendedName>
</protein>
<dbReference type="InterPro" id="IPR052162">
    <property type="entry name" value="Sensor_kinase/Photoreceptor"/>
</dbReference>
<keyword evidence="11" id="KW-1185">Reference proteome</keyword>